<reference evidence="3" key="1">
    <citation type="submission" date="2020-04" db="EMBL/GenBank/DDBJ databases">
        <authorList>
            <person name="Neveu A P."/>
        </authorList>
    </citation>
    <scope>NUCLEOTIDE SEQUENCE</scope>
    <source>
        <tissue evidence="3">Whole embryo</tissue>
    </source>
</reference>
<evidence type="ECO:0000256" key="1">
    <source>
        <dbReference type="SAM" id="Coils"/>
    </source>
</evidence>
<sequence length="1039" mass="117417">MDETNNSSFIETAMKHHSTTQAAIKSLQHQLECFDHIRKSTKEIFLLTEKNEKAVEHSAENLLNSTSRYLCDTPDNKVHGSPLLTSTLSKKNTDDTVIRNLLPTFEDVQPLTALDIQPPILFSPIKPINQSILTSATRDSFASTTLPPTPSSDVIKDSVPRFNDIEDKNSVSPGSKNCSVVAPSSGCMSLSEVLARLAYSSALNGTGSGQDSFGSSSDELIGLLEKISRTGEQLKIELQEARLRETALLKEIQRLKSQQNGYHVKSNASSPTEHTSPHIEVWKLKCEKLEDALLSLQDENIKLNRQVKSGFVSDSQQVEPHLDQALKQSEEENFFLKKQLERIRDQLRLAEEMNKESRSPPRNFAEHEKGKHALMEEQKRCKEAEDEIKSLTQRLNDLEKLLVEKEEKIFKMEEKLCEAKDASRLSLSRCEDLENNDVYKRKEVLQLCDKFEKMKKLSKKMENDLLEYKKKERNDVTGKWAVENSLQKVAQENKFLRSKMKTELQKITMDKLLVEKDYDILKKRYNALLDRVGRNDAVVPNDERNIPQRLDNQSNGTRATSSDRILTPIRHQYDTAPRAHTSAGDHGPLTSTRRHRRRHTTPRLISRDVSRESSDAKTSPSDETDNNSKLFSRTTPEKHVPRRVSQERRSFSATPTRGDVVSRVTSLDRARDLCNRLSSSLSPLDVRHLAKSAYTEEYMKNMDGINKLLSVSDRSVNKTTETVDNSPLPPTSQFSAGRNHRRTKTAPGIAPYRSNGDRPKSLPALAYGESPYSEEYMRNMDGVRLVVNLSSNSGEAPTRVGSSPGKSILKKSGSSEAVTIDASDVRRDDSRFLSPAKSTTILSSTYARSSPEKLKFSEMSNQKRSSCASERSLHLSDLPCEQGDVYEKFRNFDSHISTLPMPQTVQATSKPDKPSDNSPAVVRSKLVQPSCRARERSLPSENNRQQQKPVRKEDDNESTEHSSISTVRDHAGRVEFLRELQTNTGVRMPALMRDVTINRDVIVDDVDLDDEEVHMGLSNNQQAYADKLVRKYTRKVKRP</sequence>
<keyword evidence="1" id="KW-0175">Coiled coil</keyword>
<name>A0A6F9DW03_9ASCI</name>
<feature type="region of interest" description="Disordered" evidence="2">
    <location>
        <begin position="538"/>
        <end position="657"/>
    </location>
</feature>
<proteinExistence type="evidence at transcript level"/>
<feature type="compositionally biased region" description="Polar residues" evidence="2">
    <location>
        <begin position="939"/>
        <end position="948"/>
    </location>
</feature>
<dbReference type="AlphaFoldDB" id="A0A6F9DW03"/>
<feature type="region of interest" description="Disordered" evidence="2">
    <location>
        <begin position="718"/>
        <end position="763"/>
    </location>
</feature>
<feature type="compositionally biased region" description="Polar residues" evidence="2">
    <location>
        <begin position="718"/>
        <end position="736"/>
    </location>
</feature>
<protein>
    <submittedName>
        <fullName evidence="3">Vacuolar protein sorting-associated protein 35-like</fullName>
    </submittedName>
</protein>
<gene>
    <name evidence="3" type="primary">Vps35-001</name>
</gene>
<feature type="coiled-coil region" evidence="1">
    <location>
        <begin position="224"/>
        <end position="415"/>
    </location>
</feature>
<feature type="compositionally biased region" description="Basic and acidic residues" evidence="2">
    <location>
        <begin position="950"/>
        <end position="960"/>
    </location>
</feature>
<feature type="compositionally biased region" description="Basic residues" evidence="2">
    <location>
        <begin position="592"/>
        <end position="601"/>
    </location>
</feature>
<dbReference type="EMBL" id="LR791775">
    <property type="protein sequence ID" value="CAB3267637.1"/>
    <property type="molecule type" value="mRNA"/>
</dbReference>
<feature type="compositionally biased region" description="Polar residues" evidence="2">
    <location>
        <begin position="550"/>
        <end position="564"/>
    </location>
</feature>
<feature type="compositionally biased region" description="Polar residues" evidence="2">
    <location>
        <begin position="616"/>
        <end position="634"/>
    </location>
</feature>
<accession>A0A6F9DW03</accession>
<feature type="compositionally biased region" description="Basic and acidic residues" evidence="2">
    <location>
        <begin position="605"/>
        <end position="615"/>
    </location>
</feature>
<feature type="region of interest" description="Disordered" evidence="2">
    <location>
        <begin position="792"/>
        <end position="815"/>
    </location>
</feature>
<feature type="region of interest" description="Disordered" evidence="2">
    <location>
        <begin position="904"/>
        <end position="967"/>
    </location>
</feature>
<feature type="compositionally biased region" description="Basic and acidic residues" evidence="2">
    <location>
        <begin position="635"/>
        <end position="650"/>
    </location>
</feature>
<evidence type="ECO:0000313" key="3">
    <source>
        <dbReference type="EMBL" id="CAB3267637.1"/>
    </source>
</evidence>
<organism evidence="3">
    <name type="scientific">Phallusia mammillata</name>
    <dbReference type="NCBI Taxonomy" id="59560"/>
    <lineage>
        <taxon>Eukaryota</taxon>
        <taxon>Metazoa</taxon>
        <taxon>Chordata</taxon>
        <taxon>Tunicata</taxon>
        <taxon>Ascidiacea</taxon>
        <taxon>Phlebobranchia</taxon>
        <taxon>Ascidiidae</taxon>
        <taxon>Phallusia</taxon>
    </lineage>
</organism>
<feature type="compositionally biased region" description="Polar residues" evidence="2">
    <location>
        <begin position="792"/>
        <end position="805"/>
    </location>
</feature>
<evidence type="ECO:0000256" key="2">
    <source>
        <dbReference type="SAM" id="MobiDB-lite"/>
    </source>
</evidence>